<dbReference type="InterPro" id="IPR029016">
    <property type="entry name" value="GAF-like_dom_sf"/>
</dbReference>
<dbReference type="Pfam" id="PF01628">
    <property type="entry name" value="HrcA"/>
    <property type="match status" value="1"/>
</dbReference>
<sequence length="351" mass="38180">MPSHHSHDLDIRARRLLRTLIAQYLADGEPVGSRTLSRSSGLDVSPATIRNIMADLEEAGLVASPHTSAGRIPTPRGLRLFVDSLIELQPLPQDEMVRLQRELPPGPATVRDLVGNASVLLSAMTHFAGVVTVPRQTDFPLRHIDFVPLPDARVLVILVFSDNQVQNRVIQLAKPLDGRELEQAANYINEHFVGLRVDDIRSHLLRELREASSELHKMLSSAVELAAASFAPQGEDVLISGQTNLMAYSELANLDRLRELFEAFQKKNELLQLMEICAKAPGVRLFIGEESGFAALDGCSVVTASYGAQGRLLGAVGVIGPTRMAYERVIPVVQATAGLLSEALNRAATAL</sequence>
<keyword evidence="4 5" id="KW-0804">Transcription</keyword>
<dbReference type="InterPro" id="IPR021153">
    <property type="entry name" value="HrcA_C"/>
</dbReference>
<dbReference type="InterPro" id="IPR002571">
    <property type="entry name" value="HrcA"/>
</dbReference>
<dbReference type="PIRSF" id="PIRSF005485">
    <property type="entry name" value="HrcA"/>
    <property type="match status" value="1"/>
</dbReference>
<keyword evidence="8" id="KW-1185">Reference proteome</keyword>
<evidence type="ECO:0000256" key="5">
    <source>
        <dbReference type="HAMAP-Rule" id="MF_00081"/>
    </source>
</evidence>
<evidence type="ECO:0000256" key="3">
    <source>
        <dbReference type="ARBA" id="ARBA00023016"/>
    </source>
</evidence>
<comment type="similarity">
    <text evidence="5">Belongs to the HrcA family.</text>
</comment>
<proteinExistence type="inferred from homology"/>
<dbReference type="PANTHER" id="PTHR34824:SF1">
    <property type="entry name" value="HEAT-INDUCIBLE TRANSCRIPTION REPRESSOR HRCA"/>
    <property type="match status" value="1"/>
</dbReference>
<comment type="function">
    <text evidence="5">Negative regulator of class I heat shock genes (grpE-dnaK-dnaJ and groELS operons). Prevents heat-shock induction of these operons.</text>
</comment>
<name>A0A370XCX1_9GAMM</name>
<dbReference type="Gene3D" id="3.30.450.40">
    <property type="match status" value="1"/>
</dbReference>
<dbReference type="SUPFAM" id="SSF55781">
    <property type="entry name" value="GAF domain-like"/>
    <property type="match status" value="1"/>
</dbReference>
<feature type="domain" description="Heat-inducible transcription repressor HrcA C-terminal" evidence="6">
    <location>
        <begin position="112"/>
        <end position="330"/>
    </location>
</feature>
<dbReference type="Proteomes" id="UP000255334">
    <property type="component" value="Unassembled WGS sequence"/>
</dbReference>
<dbReference type="AlphaFoldDB" id="A0A370XCX1"/>
<dbReference type="PANTHER" id="PTHR34824">
    <property type="entry name" value="HEAT-INDUCIBLE TRANSCRIPTION REPRESSOR HRCA"/>
    <property type="match status" value="1"/>
</dbReference>
<dbReference type="InterPro" id="IPR023120">
    <property type="entry name" value="WHTH_transcript_rep_HrcA_IDD"/>
</dbReference>
<dbReference type="HAMAP" id="MF_00081">
    <property type="entry name" value="HrcA"/>
    <property type="match status" value="1"/>
</dbReference>
<keyword evidence="1 5" id="KW-0678">Repressor</keyword>
<dbReference type="InterPro" id="IPR036388">
    <property type="entry name" value="WH-like_DNA-bd_sf"/>
</dbReference>
<organism evidence="7 8">
    <name type="scientific">Dyella psychrodurans</name>
    <dbReference type="NCBI Taxonomy" id="1927960"/>
    <lineage>
        <taxon>Bacteria</taxon>
        <taxon>Pseudomonadati</taxon>
        <taxon>Pseudomonadota</taxon>
        <taxon>Gammaproteobacteria</taxon>
        <taxon>Lysobacterales</taxon>
        <taxon>Rhodanobacteraceae</taxon>
        <taxon>Dyella</taxon>
    </lineage>
</organism>
<evidence type="ECO:0000313" key="8">
    <source>
        <dbReference type="Proteomes" id="UP000255334"/>
    </source>
</evidence>
<evidence type="ECO:0000256" key="2">
    <source>
        <dbReference type="ARBA" id="ARBA00023015"/>
    </source>
</evidence>
<protein>
    <recommendedName>
        <fullName evidence="5">Heat-inducible transcription repressor HrcA</fullName>
    </recommendedName>
</protein>
<accession>A0A370XCX1</accession>
<comment type="caution">
    <text evidence="7">The sequence shown here is derived from an EMBL/GenBank/DDBJ whole genome shotgun (WGS) entry which is preliminary data.</text>
</comment>
<evidence type="ECO:0000259" key="6">
    <source>
        <dbReference type="Pfam" id="PF01628"/>
    </source>
</evidence>
<dbReference type="OrthoDB" id="9783139at2"/>
<dbReference type="RefSeq" id="WP_115476535.1">
    <property type="nucleotide sequence ID" value="NZ_QRBF01000001.1"/>
</dbReference>
<dbReference type="Gene3D" id="3.30.390.60">
    <property type="entry name" value="Heat-inducible transcription repressor hrca homolog, domain 3"/>
    <property type="match status" value="1"/>
</dbReference>
<dbReference type="Gene3D" id="1.10.10.10">
    <property type="entry name" value="Winged helix-like DNA-binding domain superfamily/Winged helix DNA-binding domain"/>
    <property type="match status" value="1"/>
</dbReference>
<keyword evidence="2 5" id="KW-0805">Transcription regulation</keyword>
<dbReference type="NCBIfam" id="TIGR00331">
    <property type="entry name" value="hrcA"/>
    <property type="match status" value="1"/>
</dbReference>
<reference evidence="7 8" key="1">
    <citation type="submission" date="2018-07" db="EMBL/GenBank/DDBJ databases">
        <title>Dyella monticola sp. nov. and Dyella psychrodurans sp. nov. isolated from monsoon evergreen broad-leaved forest soil of Dinghu Mountain, China.</title>
        <authorList>
            <person name="Gao Z."/>
            <person name="Qiu L."/>
        </authorList>
    </citation>
    <scope>NUCLEOTIDE SEQUENCE [LARGE SCALE GENOMIC DNA]</scope>
    <source>
        <strain evidence="7 8">4MSK11</strain>
    </source>
</reference>
<dbReference type="GO" id="GO:0045892">
    <property type="term" value="P:negative regulation of DNA-templated transcription"/>
    <property type="evidence" value="ECO:0007669"/>
    <property type="project" value="UniProtKB-UniRule"/>
</dbReference>
<dbReference type="EMBL" id="QRBF01000001">
    <property type="protein sequence ID" value="RDS86284.1"/>
    <property type="molecule type" value="Genomic_DNA"/>
</dbReference>
<evidence type="ECO:0000256" key="1">
    <source>
        <dbReference type="ARBA" id="ARBA00022491"/>
    </source>
</evidence>
<evidence type="ECO:0000313" key="7">
    <source>
        <dbReference type="EMBL" id="RDS86284.1"/>
    </source>
</evidence>
<evidence type="ECO:0000256" key="4">
    <source>
        <dbReference type="ARBA" id="ARBA00023163"/>
    </source>
</evidence>
<dbReference type="GO" id="GO:0003677">
    <property type="term" value="F:DNA binding"/>
    <property type="evidence" value="ECO:0007669"/>
    <property type="project" value="InterPro"/>
</dbReference>
<keyword evidence="3 5" id="KW-0346">Stress response</keyword>
<dbReference type="SUPFAM" id="SSF46785">
    <property type="entry name" value="Winged helix' DNA-binding domain"/>
    <property type="match status" value="1"/>
</dbReference>
<gene>
    <name evidence="5" type="primary">hrcA</name>
    <name evidence="7" type="ORF">DWU99_03205</name>
</gene>
<dbReference type="InterPro" id="IPR036390">
    <property type="entry name" value="WH_DNA-bd_sf"/>
</dbReference>